<evidence type="ECO:0000313" key="9">
    <source>
        <dbReference type="EMBL" id="KKR33119.1"/>
    </source>
</evidence>
<evidence type="ECO:0000256" key="5">
    <source>
        <dbReference type="ARBA" id="ARBA00022898"/>
    </source>
</evidence>
<evidence type="ECO:0000256" key="2">
    <source>
        <dbReference type="ARBA" id="ARBA00010447"/>
    </source>
</evidence>
<name>A0A0G0PYB1_9BACT</name>
<organism evidence="9 10">
    <name type="scientific">Candidatus Falkowbacteria bacterium GW2011_GWF2_39_8</name>
    <dbReference type="NCBI Taxonomy" id="1618642"/>
    <lineage>
        <taxon>Bacteria</taxon>
        <taxon>Candidatus Falkowiibacteriota</taxon>
    </lineage>
</organism>
<comment type="similarity">
    <text evidence="2">Belongs to the class-V pyridoxal-phosphate-dependent aminotransferase family. Csd subfamily.</text>
</comment>
<dbReference type="InterPro" id="IPR020578">
    <property type="entry name" value="Aminotrans_V_PyrdxlP_BS"/>
</dbReference>
<reference evidence="9 10" key="1">
    <citation type="journal article" date="2015" name="Nature">
        <title>rRNA introns, odd ribosomes, and small enigmatic genomes across a large radiation of phyla.</title>
        <authorList>
            <person name="Brown C.T."/>
            <person name="Hug L.A."/>
            <person name="Thomas B.C."/>
            <person name="Sharon I."/>
            <person name="Castelle C.J."/>
            <person name="Singh A."/>
            <person name="Wilkins M.J."/>
            <person name="Williams K.H."/>
            <person name="Banfield J.F."/>
        </authorList>
    </citation>
    <scope>NUCLEOTIDE SEQUENCE [LARGE SCALE GENOMIC DNA]</scope>
</reference>
<evidence type="ECO:0000313" key="10">
    <source>
        <dbReference type="Proteomes" id="UP000034137"/>
    </source>
</evidence>
<dbReference type="CDD" id="cd06453">
    <property type="entry name" value="SufS_like"/>
    <property type="match status" value="1"/>
</dbReference>
<feature type="domain" description="Aminotransferase class V" evidence="8">
    <location>
        <begin position="23"/>
        <end position="389"/>
    </location>
</feature>
<dbReference type="InterPro" id="IPR015421">
    <property type="entry name" value="PyrdxlP-dep_Trfase_major"/>
</dbReference>
<dbReference type="PATRIC" id="fig|1618642.3.peg.354"/>
<dbReference type="Proteomes" id="UP000034137">
    <property type="component" value="Unassembled WGS sequence"/>
</dbReference>
<comment type="caution">
    <text evidence="9">The sequence shown here is derived from an EMBL/GenBank/DDBJ whole genome shotgun (WGS) entry which is preliminary data.</text>
</comment>
<dbReference type="EMBL" id="LBXO01000014">
    <property type="protein sequence ID" value="KKR33119.1"/>
    <property type="molecule type" value="Genomic_DNA"/>
</dbReference>
<dbReference type="PANTHER" id="PTHR43586:SF8">
    <property type="entry name" value="CYSTEINE DESULFURASE 1, CHLOROPLASTIC"/>
    <property type="match status" value="1"/>
</dbReference>
<dbReference type="InterPro" id="IPR010970">
    <property type="entry name" value="Cys_dSase_SufS"/>
</dbReference>
<dbReference type="InterPro" id="IPR015422">
    <property type="entry name" value="PyrdxlP-dep_Trfase_small"/>
</dbReference>
<gene>
    <name evidence="9" type="ORF">UT64_C0014G0002</name>
</gene>
<evidence type="ECO:0000256" key="4">
    <source>
        <dbReference type="ARBA" id="ARBA00022679"/>
    </source>
</evidence>
<dbReference type="InterPro" id="IPR015424">
    <property type="entry name" value="PyrdxlP-dep_Trfase"/>
</dbReference>
<dbReference type="GO" id="GO:0006534">
    <property type="term" value="P:cysteine metabolic process"/>
    <property type="evidence" value="ECO:0007669"/>
    <property type="project" value="InterPro"/>
</dbReference>
<dbReference type="PROSITE" id="PS00595">
    <property type="entry name" value="AA_TRANSFER_CLASS_5"/>
    <property type="match status" value="1"/>
</dbReference>
<dbReference type="InterPro" id="IPR016454">
    <property type="entry name" value="Cysteine_dSase"/>
</dbReference>
<protein>
    <recommendedName>
        <fullName evidence="3">cysteine desulfurase</fullName>
        <ecNumber evidence="3">2.8.1.7</ecNumber>
    </recommendedName>
</protein>
<keyword evidence="5" id="KW-0663">Pyridoxal phosphate</keyword>
<accession>A0A0G0PYB1</accession>
<dbReference type="PANTHER" id="PTHR43586">
    <property type="entry name" value="CYSTEINE DESULFURASE"/>
    <property type="match status" value="1"/>
</dbReference>
<comment type="catalytic activity">
    <reaction evidence="6">
        <text>(sulfur carrier)-H + L-cysteine = (sulfur carrier)-SH + L-alanine</text>
        <dbReference type="Rhea" id="RHEA:43892"/>
        <dbReference type="Rhea" id="RHEA-COMP:14737"/>
        <dbReference type="Rhea" id="RHEA-COMP:14739"/>
        <dbReference type="ChEBI" id="CHEBI:29917"/>
        <dbReference type="ChEBI" id="CHEBI:35235"/>
        <dbReference type="ChEBI" id="CHEBI:57972"/>
        <dbReference type="ChEBI" id="CHEBI:64428"/>
        <dbReference type="EC" id="2.8.1.7"/>
    </reaction>
</comment>
<dbReference type="GO" id="GO:0030170">
    <property type="term" value="F:pyridoxal phosphate binding"/>
    <property type="evidence" value="ECO:0007669"/>
    <property type="project" value="InterPro"/>
</dbReference>
<evidence type="ECO:0000256" key="7">
    <source>
        <dbReference type="RuleBase" id="RU004504"/>
    </source>
</evidence>
<dbReference type="Gene3D" id="3.90.1150.10">
    <property type="entry name" value="Aspartate Aminotransferase, domain 1"/>
    <property type="match status" value="1"/>
</dbReference>
<evidence type="ECO:0000256" key="6">
    <source>
        <dbReference type="ARBA" id="ARBA00050776"/>
    </source>
</evidence>
<dbReference type="SUPFAM" id="SSF53383">
    <property type="entry name" value="PLP-dependent transferases"/>
    <property type="match status" value="1"/>
</dbReference>
<dbReference type="Gene3D" id="3.40.640.10">
    <property type="entry name" value="Type I PLP-dependent aspartate aminotransferase-like (Major domain)"/>
    <property type="match status" value="1"/>
</dbReference>
<evidence type="ECO:0000256" key="3">
    <source>
        <dbReference type="ARBA" id="ARBA00012239"/>
    </source>
</evidence>
<dbReference type="PIRSF" id="PIRSF005572">
    <property type="entry name" value="NifS"/>
    <property type="match status" value="1"/>
</dbReference>
<comment type="cofactor">
    <cofactor evidence="1 7">
        <name>pyridoxal 5'-phosphate</name>
        <dbReference type="ChEBI" id="CHEBI:597326"/>
    </cofactor>
</comment>
<dbReference type="Pfam" id="PF00266">
    <property type="entry name" value="Aminotran_5"/>
    <property type="match status" value="1"/>
</dbReference>
<keyword evidence="4" id="KW-0808">Transferase</keyword>
<sequence length="401" mass="45335">MDIEKIKYDFPILSKEIKGKKIVYLDNACMSLKPRQVIEAMNQYYYEYPACAGRSYHKLGEIVTKKVKEARATVARFINANANEIVFTRNTTEGVNLLVNSFDFRTGDIILTTDKEHNSNLVPWQALAKKKGIKHQIVRSKDDGSFDLDSYRENIKGARMVAMVLTSNLDGSTIPAKEIIRIAHEYGVLVFLDAAQGMAHQKIDVKDLDVDFLAFSGHKILGPSGTGVFYAKYDLLEKLEPFMVGGDTVEYSTYSDYQMLKAPEKFEAGLQDYAGIIGLGEAVKYLESIGYDTIKEQELKLNSYITDSLSNWPKIKIIGPADPALRSGIISFYIDGMDMHQFALMLDEMANVMIRSGQHCAHSWFDDKKIFNSARVSLYFYNTLEDAKIFVDSMEKIMKIT</sequence>
<proteinExistence type="inferred from homology"/>
<dbReference type="GO" id="GO:0031071">
    <property type="term" value="F:cysteine desulfurase activity"/>
    <property type="evidence" value="ECO:0007669"/>
    <property type="project" value="UniProtKB-EC"/>
</dbReference>
<evidence type="ECO:0000256" key="1">
    <source>
        <dbReference type="ARBA" id="ARBA00001933"/>
    </source>
</evidence>
<dbReference type="InterPro" id="IPR000192">
    <property type="entry name" value="Aminotrans_V_dom"/>
</dbReference>
<evidence type="ECO:0000259" key="8">
    <source>
        <dbReference type="Pfam" id="PF00266"/>
    </source>
</evidence>
<dbReference type="AlphaFoldDB" id="A0A0G0PYB1"/>
<dbReference type="EC" id="2.8.1.7" evidence="3"/>